<feature type="region of interest" description="Disordered" evidence="1">
    <location>
        <begin position="342"/>
        <end position="376"/>
    </location>
</feature>
<sequence length="376" mass="44669">MNRRDAADDHSGGADDERRDAERAKRREYYRRNRDRIVAVSKAYRQQNPDKIATNKRNYVERNREKVAEYKRNYREQNADRIREYRQGYRAEHLEEMRAKNREGMRARAAKDRAKRAREEQRRVRAREWYAQNSERHLAAQRAYRAAQKQADPEGYRKAKAERTKRWRDKHLDRENAKLREKHRQNPAAKQAAAARYYEKNGEAVKARRREYYAANREKQLAAQQRWRAREKRRKELGLPPRRIHNVSPAERRMNEEHAGAFFAREWSAAEVKQVQLHEPTPPELIAKLDRDNARARADWAKANRPMKEPSREAVDRERRAAIQEEAVRAEEARLDAIARQVNERLRTQPRERRPISPDAFAPHAGPRSPETGLGL</sequence>
<name>A0ABU8LQT6_9MICO</name>
<feature type="region of interest" description="Disordered" evidence="1">
    <location>
        <begin position="146"/>
        <end position="166"/>
    </location>
</feature>
<keyword evidence="3" id="KW-1185">Reference proteome</keyword>
<feature type="region of interest" description="Disordered" evidence="1">
    <location>
        <begin position="1"/>
        <end position="32"/>
    </location>
</feature>
<evidence type="ECO:0000313" key="2">
    <source>
        <dbReference type="EMBL" id="MEJ1154612.1"/>
    </source>
</evidence>
<dbReference type="Proteomes" id="UP001368654">
    <property type="component" value="Unassembled WGS sequence"/>
</dbReference>
<organism evidence="2 3">
    <name type="scientific">Microbacterium marmarense</name>
    <dbReference type="NCBI Taxonomy" id="3122051"/>
    <lineage>
        <taxon>Bacteria</taxon>
        <taxon>Bacillati</taxon>
        <taxon>Actinomycetota</taxon>
        <taxon>Actinomycetes</taxon>
        <taxon>Micrococcales</taxon>
        <taxon>Microbacteriaceae</taxon>
        <taxon>Microbacterium</taxon>
    </lineage>
</organism>
<feature type="compositionally biased region" description="Basic and acidic residues" evidence="1">
    <location>
        <begin position="342"/>
        <end position="356"/>
    </location>
</feature>
<evidence type="ECO:0000256" key="1">
    <source>
        <dbReference type="SAM" id="MobiDB-lite"/>
    </source>
</evidence>
<feature type="compositionally biased region" description="Basic and acidic residues" evidence="1">
    <location>
        <begin position="151"/>
        <end position="166"/>
    </location>
</feature>
<protein>
    <submittedName>
        <fullName evidence="2">Uncharacterized protein</fullName>
    </submittedName>
</protein>
<accession>A0ABU8LQT6</accession>
<dbReference type="EMBL" id="JBBDGL010000001">
    <property type="protein sequence ID" value="MEJ1154612.1"/>
    <property type="molecule type" value="Genomic_DNA"/>
</dbReference>
<reference evidence="2 3" key="1">
    <citation type="submission" date="2024-02" db="EMBL/GenBank/DDBJ databases">
        <authorList>
            <person name="Saticioglu I.B."/>
        </authorList>
    </citation>
    <scope>NUCLEOTIDE SEQUENCE [LARGE SCALE GENOMIC DNA]</scope>
    <source>
        <strain evidence="2 3">Mu-86</strain>
    </source>
</reference>
<evidence type="ECO:0000313" key="3">
    <source>
        <dbReference type="Proteomes" id="UP001368654"/>
    </source>
</evidence>
<gene>
    <name evidence="2" type="ORF">WDU96_03240</name>
</gene>
<dbReference type="RefSeq" id="WP_337337046.1">
    <property type="nucleotide sequence ID" value="NZ_JBBDGL010000001.1"/>
</dbReference>
<comment type="caution">
    <text evidence="2">The sequence shown here is derived from an EMBL/GenBank/DDBJ whole genome shotgun (WGS) entry which is preliminary data.</text>
</comment>
<proteinExistence type="predicted"/>